<dbReference type="PANTHER" id="PTHR12651:SF1">
    <property type="entry name" value="26S PROTEASOME NON-ATPASE REGULATORY SUBUNIT 9"/>
    <property type="match status" value="1"/>
</dbReference>
<dbReference type="PANTHER" id="PTHR12651">
    <property type="entry name" value="26S PROTEASOME NON-ATPASE REGULATORY SUBUNIT 9"/>
    <property type="match status" value="1"/>
</dbReference>
<reference evidence="6 7" key="1">
    <citation type="submission" date="2020-06" db="EMBL/GenBank/DDBJ databases">
        <title>Transcriptomic and genomic resources for Thalictrum thalictroides and T. hernandezii: Facilitating candidate gene discovery in an emerging model plant lineage.</title>
        <authorList>
            <person name="Arias T."/>
            <person name="Riano-Pachon D.M."/>
            <person name="Di Stilio V.S."/>
        </authorList>
    </citation>
    <scope>NUCLEOTIDE SEQUENCE [LARGE SCALE GENOMIC DNA]</scope>
    <source>
        <strain evidence="7">cv. WT478/WT964</strain>
        <tissue evidence="6">Leaves</tissue>
    </source>
</reference>
<dbReference type="FunFam" id="2.30.42.10:FF:000107">
    <property type="entry name" value="26S proteasome non-ATPase regulatory subunit 9"/>
    <property type="match status" value="1"/>
</dbReference>
<evidence type="ECO:0000259" key="5">
    <source>
        <dbReference type="PROSITE" id="PS50106"/>
    </source>
</evidence>
<keyword evidence="4" id="KW-0472">Membrane</keyword>
<keyword evidence="4" id="KW-1133">Transmembrane helix</keyword>
<proteinExistence type="inferred from homology"/>
<dbReference type="GO" id="GO:0000502">
    <property type="term" value="C:proteasome complex"/>
    <property type="evidence" value="ECO:0007669"/>
    <property type="project" value="UniProtKB-KW"/>
</dbReference>
<comment type="similarity">
    <text evidence="1">Belongs to the proteasome subunit p27 family.</text>
</comment>
<gene>
    <name evidence="6" type="ORF">FRX31_014625</name>
</gene>
<dbReference type="InterPro" id="IPR035269">
    <property type="entry name" value="PSMD9"/>
</dbReference>
<keyword evidence="7" id="KW-1185">Reference proteome</keyword>
<evidence type="ECO:0000313" key="6">
    <source>
        <dbReference type="EMBL" id="KAF5195787.1"/>
    </source>
</evidence>
<feature type="coiled-coil region" evidence="3">
    <location>
        <begin position="59"/>
        <end position="86"/>
    </location>
</feature>
<dbReference type="Pfam" id="PF18265">
    <property type="entry name" value="Nas2_N"/>
    <property type="match status" value="1"/>
</dbReference>
<feature type="domain" description="PDZ" evidence="5">
    <location>
        <begin position="120"/>
        <end position="200"/>
    </location>
</feature>
<evidence type="ECO:0000313" key="7">
    <source>
        <dbReference type="Proteomes" id="UP000554482"/>
    </source>
</evidence>
<dbReference type="PROSITE" id="PS50106">
    <property type="entry name" value="PDZ"/>
    <property type="match status" value="1"/>
</dbReference>
<keyword evidence="2" id="KW-0143">Chaperone</keyword>
<evidence type="ECO:0000256" key="2">
    <source>
        <dbReference type="ARBA" id="ARBA00023186"/>
    </source>
</evidence>
<organism evidence="6 7">
    <name type="scientific">Thalictrum thalictroides</name>
    <name type="common">Rue-anemone</name>
    <name type="synonym">Anemone thalictroides</name>
    <dbReference type="NCBI Taxonomy" id="46969"/>
    <lineage>
        <taxon>Eukaryota</taxon>
        <taxon>Viridiplantae</taxon>
        <taxon>Streptophyta</taxon>
        <taxon>Embryophyta</taxon>
        <taxon>Tracheophyta</taxon>
        <taxon>Spermatophyta</taxon>
        <taxon>Magnoliopsida</taxon>
        <taxon>Ranunculales</taxon>
        <taxon>Ranunculaceae</taxon>
        <taxon>Thalictroideae</taxon>
        <taxon>Thalictrum</taxon>
    </lineage>
</organism>
<dbReference type="Gene3D" id="2.30.42.10">
    <property type="match status" value="1"/>
</dbReference>
<dbReference type="InterPro" id="IPR001478">
    <property type="entry name" value="PDZ"/>
</dbReference>
<dbReference type="GO" id="GO:0005634">
    <property type="term" value="C:nucleus"/>
    <property type="evidence" value="ECO:0007669"/>
    <property type="project" value="TreeGrafter"/>
</dbReference>
<dbReference type="AlphaFoldDB" id="A0A7J6WFV4"/>
<dbReference type="InterPro" id="IPR036034">
    <property type="entry name" value="PDZ_sf"/>
</dbReference>
<dbReference type="SUPFAM" id="SSF50156">
    <property type="entry name" value="PDZ domain-like"/>
    <property type="match status" value="1"/>
</dbReference>
<evidence type="ECO:0000256" key="3">
    <source>
        <dbReference type="SAM" id="Coils"/>
    </source>
</evidence>
<dbReference type="GO" id="GO:0005737">
    <property type="term" value="C:cytoplasm"/>
    <property type="evidence" value="ECO:0007669"/>
    <property type="project" value="TreeGrafter"/>
</dbReference>
<keyword evidence="3" id="KW-0175">Coiled coil</keyword>
<dbReference type="InterPro" id="IPR041489">
    <property type="entry name" value="PDZ_6"/>
</dbReference>
<dbReference type="Pfam" id="PF17820">
    <property type="entry name" value="PDZ_6"/>
    <property type="match status" value="1"/>
</dbReference>
<dbReference type="Proteomes" id="UP000554482">
    <property type="component" value="Unassembled WGS sequence"/>
</dbReference>
<dbReference type="GO" id="GO:0070682">
    <property type="term" value="P:proteasome regulatory particle assembly"/>
    <property type="evidence" value="ECO:0007669"/>
    <property type="project" value="InterPro"/>
</dbReference>
<dbReference type="Gene3D" id="6.10.140.1710">
    <property type="match status" value="1"/>
</dbReference>
<keyword evidence="4" id="KW-0812">Transmembrane</keyword>
<comment type="caution">
    <text evidence="6">The sequence shown here is derived from an EMBL/GenBank/DDBJ whole genome shotgun (WGS) entry which is preliminary data.</text>
</comment>
<protein>
    <submittedName>
        <fullName evidence="6">26S proteasome non-ATPase regulatory subunit</fullName>
    </submittedName>
</protein>
<dbReference type="InterPro" id="IPR040815">
    <property type="entry name" value="Nas2_N"/>
</dbReference>
<accession>A0A7J6WFV4</accession>
<dbReference type="EMBL" id="JABWDY010016827">
    <property type="protein sequence ID" value="KAF5195787.1"/>
    <property type="molecule type" value="Genomic_DNA"/>
</dbReference>
<dbReference type="OrthoDB" id="72325at2759"/>
<dbReference type="SMART" id="SM00228">
    <property type="entry name" value="PDZ"/>
    <property type="match status" value="1"/>
</dbReference>
<evidence type="ECO:0000256" key="4">
    <source>
        <dbReference type="SAM" id="Phobius"/>
    </source>
</evidence>
<evidence type="ECO:0000256" key="1">
    <source>
        <dbReference type="ARBA" id="ARBA00005256"/>
    </source>
</evidence>
<feature type="transmembrane region" description="Helical" evidence="4">
    <location>
        <begin position="217"/>
        <end position="238"/>
    </location>
</feature>
<keyword evidence="6" id="KW-0647">Proteasome</keyword>
<name>A0A7J6WFV4_THATH</name>
<sequence length="260" mass="28316">MVATNLKEETKSLIEKRDFMEIEMNSIITRLSQPGGPGITGNLLDPEGFPRSDIDVPAVRADRLRLSELRNDYKELTEKISECLQVLHSARLAPKPLVSGEGSNNQFPHLVNTVSSASAHDALSKDTHSSMDVDINLGVPFAIVDEIVDDSPAAEDGLQLGDQIVKFGNVESGDGLLQKLASEAQSNQGRAVPLVVLRQGVPTNLALTPRSWQGRGLLGLISMQVPFSNFMIIFFVIIQKKELDICASDAGVKWLTPFDL</sequence>